<dbReference type="RefSeq" id="WP_344895099.1">
    <property type="nucleotide sequence ID" value="NZ_BAAAZP010000224.1"/>
</dbReference>
<evidence type="ECO:0000256" key="1">
    <source>
        <dbReference type="SAM" id="Phobius"/>
    </source>
</evidence>
<evidence type="ECO:0000313" key="2">
    <source>
        <dbReference type="EMBL" id="GAA3714466.1"/>
    </source>
</evidence>
<dbReference type="EMBL" id="BAAAZP010000224">
    <property type="protein sequence ID" value="GAA3714466.1"/>
    <property type="molecule type" value="Genomic_DNA"/>
</dbReference>
<feature type="transmembrane region" description="Helical" evidence="1">
    <location>
        <begin position="46"/>
        <end position="64"/>
    </location>
</feature>
<evidence type="ECO:0008006" key="4">
    <source>
        <dbReference type="Google" id="ProtNLM"/>
    </source>
</evidence>
<comment type="caution">
    <text evidence="2">The sequence shown here is derived from an EMBL/GenBank/DDBJ whole genome shotgun (WGS) entry which is preliminary data.</text>
</comment>
<gene>
    <name evidence="2" type="ORF">GCM10022224_095180</name>
</gene>
<name>A0ABP7E597_9ACTN</name>
<reference evidence="3" key="1">
    <citation type="journal article" date="2019" name="Int. J. Syst. Evol. Microbiol.">
        <title>The Global Catalogue of Microorganisms (GCM) 10K type strain sequencing project: providing services to taxonomists for standard genome sequencing and annotation.</title>
        <authorList>
            <consortium name="The Broad Institute Genomics Platform"/>
            <consortium name="The Broad Institute Genome Sequencing Center for Infectious Disease"/>
            <person name="Wu L."/>
            <person name="Ma J."/>
        </authorList>
    </citation>
    <scope>NUCLEOTIDE SEQUENCE [LARGE SCALE GENOMIC DNA]</scope>
    <source>
        <strain evidence="3">JCM 16904</strain>
    </source>
</reference>
<keyword evidence="1" id="KW-0812">Transmembrane</keyword>
<keyword evidence="3" id="KW-1185">Reference proteome</keyword>
<organism evidence="2 3">
    <name type="scientific">Nonomuraea antimicrobica</name>
    <dbReference type="NCBI Taxonomy" id="561173"/>
    <lineage>
        <taxon>Bacteria</taxon>
        <taxon>Bacillati</taxon>
        <taxon>Actinomycetota</taxon>
        <taxon>Actinomycetes</taxon>
        <taxon>Streptosporangiales</taxon>
        <taxon>Streptosporangiaceae</taxon>
        <taxon>Nonomuraea</taxon>
    </lineage>
</organism>
<proteinExistence type="predicted"/>
<accession>A0ABP7E597</accession>
<dbReference type="Proteomes" id="UP001500902">
    <property type="component" value="Unassembled WGS sequence"/>
</dbReference>
<protein>
    <recommendedName>
        <fullName evidence="4">Secreted protein</fullName>
    </recommendedName>
</protein>
<keyword evidence="1" id="KW-0472">Membrane</keyword>
<sequence length="99" mass="10657">MKDILTPATCVCLFLLCAPREATPEARSMKQVWAAIQPAVGAHTSFTAAHVTVVLVLPILVDLCRLSGYRVEAVQSFGEVLAVHAEIIRSLVTRTGVRA</sequence>
<keyword evidence="1" id="KW-1133">Transmembrane helix</keyword>
<evidence type="ECO:0000313" key="3">
    <source>
        <dbReference type="Proteomes" id="UP001500902"/>
    </source>
</evidence>